<feature type="domain" description="NmrA-like" evidence="4">
    <location>
        <begin position="5"/>
        <end position="239"/>
    </location>
</feature>
<proteinExistence type="inferred from homology"/>
<dbReference type="OrthoDB" id="419598at2759"/>
<evidence type="ECO:0000313" key="6">
    <source>
        <dbReference type="Proteomes" id="UP000019384"/>
    </source>
</evidence>
<reference evidence="5" key="2">
    <citation type="submission" date="2014-02" db="EMBL/GenBank/DDBJ databases">
        <title>Complete DNA sequence of /Kuraishia capsulata/ illustrates novel genomic features among budding yeasts (/Saccharomycotina/).</title>
        <authorList>
            <person name="Morales L."/>
            <person name="Noel B."/>
            <person name="Porcel B."/>
            <person name="Marcet-Houben M."/>
            <person name="Hullo M-F."/>
            <person name="Sacerdot C."/>
            <person name="Tekaia F."/>
            <person name="Leh-Louis V."/>
            <person name="Despons L."/>
            <person name="Khanna V."/>
            <person name="Aury J-M."/>
            <person name="Barbe V."/>
            <person name="Couloux A."/>
            <person name="Labadie K."/>
            <person name="Pelletier E."/>
            <person name="Souciet J-L."/>
            <person name="Boekhout T."/>
            <person name="Gabaldon T."/>
            <person name="Wincker P."/>
            <person name="Dujon B."/>
        </authorList>
    </citation>
    <scope>NUCLEOTIDE SEQUENCE</scope>
    <source>
        <strain evidence="5">CBS 1993</strain>
    </source>
</reference>
<dbReference type="InterPro" id="IPR051609">
    <property type="entry name" value="NmrA/Isoflavone_reductase-like"/>
</dbReference>
<organism evidence="5 6">
    <name type="scientific">Kuraishia capsulata CBS 1993</name>
    <dbReference type="NCBI Taxonomy" id="1382522"/>
    <lineage>
        <taxon>Eukaryota</taxon>
        <taxon>Fungi</taxon>
        <taxon>Dikarya</taxon>
        <taxon>Ascomycota</taxon>
        <taxon>Saccharomycotina</taxon>
        <taxon>Pichiomycetes</taxon>
        <taxon>Pichiales</taxon>
        <taxon>Pichiaceae</taxon>
        <taxon>Kuraishia</taxon>
    </lineage>
</organism>
<evidence type="ECO:0000256" key="2">
    <source>
        <dbReference type="ARBA" id="ARBA00022857"/>
    </source>
</evidence>
<dbReference type="InterPro" id="IPR036291">
    <property type="entry name" value="NAD(P)-bd_dom_sf"/>
</dbReference>
<dbReference type="AlphaFoldDB" id="W6MFG0"/>
<reference evidence="5" key="1">
    <citation type="submission" date="2013-12" db="EMBL/GenBank/DDBJ databases">
        <authorList>
            <person name="Genoscope - CEA"/>
        </authorList>
    </citation>
    <scope>NUCLEOTIDE SEQUENCE</scope>
    <source>
        <strain evidence="5">CBS 1993</strain>
    </source>
</reference>
<accession>W6MFG0</accession>
<dbReference type="Gene3D" id="3.40.50.720">
    <property type="entry name" value="NAD(P)-binding Rossmann-like Domain"/>
    <property type="match status" value="1"/>
</dbReference>
<keyword evidence="6" id="KW-1185">Reference proteome</keyword>
<evidence type="ECO:0000256" key="3">
    <source>
        <dbReference type="ARBA" id="ARBA00023002"/>
    </source>
</evidence>
<evidence type="ECO:0000259" key="4">
    <source>
        <dbReference type="Pfam" id="PF05368"/>
    </source>
</evidence>
<dbReference type="SUPFAM" id="SSF51735">
    <property type="entry name" value="NAD(P)-binding Rossmann-fold domains"/>
    <property type="match status" value="1"/>
</dbReference>
<dbReference type="PANTHER" id="PTHR47706:SF4">
    <property type="entry name" value="NMRA-LIKE DOMAIN-CONTAINING PROTEIN"/>
    <property type="match status" value="1"/>
</dbReference>
<dbReference type="PANTHER" id="PTHR47706">
    <property type="entry name" value="NMRA-LIKE FAMILY PROTEIN"/>
    <property type="match status" value="1"/>
</dbReference>
<dbReference type="GeneID" id="34517464"/>
<evidence type="ECO:0000256" key="1">
    <source>
        <dbReference type="ARBA" id="ARBA00005725"/>
    </source>
</evidence>
<dbReference type="InterPro" id="IPR008030">
    <property type="entry name" value="NmrA-like"/>
</dbReference>
<dbReference type="RefSeq" id="XP_022456076.1">
    <property type="nucleotide sequence ID" value="XM_022604515.1"/>
</dbReference>
<gene>
    <name evidence="5" type="ORF">KUCA_T00000018001</name>
</gene>
<dbReference type="Proteomes" id="UP000019384">
    <property type="component" value="Unassembled WGS sequence"/>
</dbReference>
<comment type="similarity">
    <text evidence="1">Belongs to the NmrA-type oxidoreductase family. Isoflavone reductase subfamily.</text>
</comment>
<sequence>MKVAIAGAGDVAKYQTEELLKKSIDVVVLSRSDKEWFHGKKGVELRIVDYNSVESLTEALKDCDGLVSMILDYSMYFATLHLNLIEAMLKTEKCRRFIPSEYGADLVKYPDQPKFYYPNHNPVREKLRSLNGQIEFALICCGWLNDYFIPSKNRYIKDLDDGFPTNLQTRTAVIPGTGDEGVAFISARDLTKCITNLFKTTEPWEEFIYVAGETTTWNTVAKTYYPGLDFKITYLSVSELVQMIVDGTQEKDDLKVINAEYQLVSPTNSLLLPADKLAEHRAKYFSDIHFRTNLEMIKIANESPDLIV</sequence>
<evidence type="ECO:0000313" key="5">
    <source>
        <dbReference type="EMBL" id="CDK24058.1"/>
    </source>
</evidence>
<keyword evidence="3" id="KW-0560">Oxidoreductase</keyword>
<dbReference type="EMBL" id="HG793125">
    <property type="protein sequence ID" value="CDK24058.1"/>
    <property type="molecule type" value="Genomic_DNA"/>
</dbReference>
<name>W6MFG0_9ASCO</name>
<dbReference type="Pfam" id="PF05368">
    <property type="entry name" value="NmrA"/>
    <property type="match status" value="1"/>
</dbReference>
<protein>
    <recommendedName>
        <fullName evidence="4">NmrA-like domain-containing protein</fullName>
    </recommendedName>
</protein>
<dbReference type="GO" id="GO:0016491">
    <property type="term" value="F:oxidoreductase activity"/>
    <property type="evidence" value="ECO:0007669"/>
    <property type="project" value="UniProtKB-KW"/>
</dbReference>
<dbReference type="Gene3D" id="3.90.25.10">
    <property type="entry name" value="UDP-galactose 4-epimerase, domain 1"/>
    <property type="match status" value="1"/>
</dbReference>
<keyword evidence="2" id="KW-0521">NADP</keyword>
<dbReference type="HOGENOM" id="CLU_044876_5_0_1"/>